<dbReference type="EMBL" id="JAULSV010000005">
    <property type="protein sequence ID" value="KAK0643234.1"/>
    <property type="molecule type" value="Genomic_DNA"/>
</dbReference>
<organism evidence="2 3">
    <name type="scientific">Cercophora newfieldiana</name>
    <dbReference type="NCBI Taxonomy" id="92897"/>
    <lineage>
        <taxon>Eukaryota</taxon>
        <taxon>Fungi</taxon>
        <taxon>Dikarya</taxon>
        <taxon>Ascomycota</taxon>
        <taxon>Pezizomycotina</taxon>
        <taxon>Sordariomycetes</taxon>
        <taxon>Sordariomycetidae</taxon>
        <taxon>Sordariales</taxon>
        <taxon>Lasiosphaeriaceae</taxon>
        <taxon>Cercophora</taxon>
    </lineage>
</organism>
<comment type="caution">
    <text evidence="2">The sequence shown here is derived from an EMBL/GenBank/DDBJ whole genome shotgun (WGS) entry which is preliminary data.</text>
</comment>
<evidence type="ECO:0000313" key="3">
    <source>
        <dbReference type="Proteomes" id="UP001174936"/>
    </source>
</evidence>
<accession>A0AA40CNB7</accession>
<feature type="region of interest" description="Disordered" evidence="1">
    <location>
        <begin position="45"/>
        <end position="86"/>
    </location>
</feature>
<evidence type="ECO:0000256" key="1">
    <source>
        <dbReference type="SAM" id="MobiDB-lite"/>
    </source>
</evidence>
<name>A0AA40CNB7_9PEZI</name>
<keyword evidence="3" id="KW-1185">Reference proteome</keyword>
<gene>
    <name evidence="2" type="ORF">B0T16DRAFT_391791</name>
</gene>
<evidence type="ECO:0000313" key="2">
    <source>
        <dbReference type="EMBL" id="KAK0643234.1"/>
    </source>
</evidence>
<evidence type="ECO:0008006" key="4">
    <source>
        <dbReference type="Google" id="ProtNLM"/>
    </source>
</evidence>
<dbReference type="Proteomes" id="UP001174936">
    <property type="component" value="Unassembled WGS sequence"/>
</dbReference>
<sequence length="453" mass="52131">MSYNRRALPFEERDQTDRAEAWYNNPLRAEIRTLTEEIQRLKKLHSGHNNSGPSGAAFEEAQSSPSVARIKRMTRSSTSKVSLEREPRMPSLPVEIQLKILSYSLISSFPIIDPLSKHTKESMTAEERARGNQIAIGFLATCKAYHTEGLRYLWGRNEFVFTSHYALRNFANLSLEHRKVVKFINIRIIAKYYDDARRVRTAKSNVPGRKITIKTAARLHENPLARKGYKSYTWLQLIDFLDALRPPFDPRYKSKKAPRPRLLPGLESMRIDFVNFPREYLAMPDIDLHRIAVHDLGCTLNELVLTGLPEDDCGIRALSDLNGMVRDDGLLMKAFDSFMSDSTVLTRVRDCPFDARVVRSWKPLDHDHIHHHPDISPAPVDVGHPESIYKEKKTIWRRVPKSRDASRDDRTWVEFSRTLGTPVEPDKPDVDESSLLFCDECGEVHEPMLDHHI</sequence>
<dbReference type="AlphaFoldDB" id="A0AA40CNB7"/>
<proteinExistence type="predicted"/>
<protein>
    <recommendedName>
        <fullName evidence="4">F-box domain-containing protein</fullName>
    </recommendedName>
</protein>
<reference evidence="2" key="1">
    <citation type="submission" date="2023-06" db="EMBL/GenBank/DDBJ databases">
        <title>Genome-scale phylogeny and comparative genomics of the fungal order Sordariales.</title>
        <authorList>
            <consortium name="Lawrence Berkeley National Laboratory"/>
            <person name="Hensen N."/>
            <person name="Bonometti L."/>
            <person name="Westerberg I."/>
            <person name="Brannstrom I.O."/>
            <person name="Guillou S."/>
            <person name="Cros-Aarteil S."/>
            <person name="Calhoun S."/>
            <person name="Haridas S."/>
            <person name="Kuo A."/>
            <person name="Mondo S."/>
            <person name="Pangilinan J."/>
            <person name="Riley R."/>
            <person name="Labutti K."/>
            <person name="Andreopoulos B."/>
            <person name="Lipzen A."/>
            <person name="Chen C."/>
            <person name="Yanf M."/>
            <person name="Daum C."/>
            <person name="Ng V."/>
            <person name="Clum A."/>
            <person name="Steindorff A."/>
            <person name="Ohm R."/>
            <person name="Martin F."/>
            <person name="Silar P."/>
            <person name="Natvig D."/>
            <person name="Lalanne C."/>
            <person name="Gautier V."/>
            <person name="Ament-Velasquez S.L."/>
            <person name="Kruys A."/>
            <person name="Hutchinson M.I."/>
            <person name="Powell A.J."/>
            <person name="Barry K."/>
            <person name="Miller A.N."/>
            <person name="Grigoriev I.V."/>
            <person name="Debuchy R."/>
            <person name="Gladieux P."/>
            <person name="Thoren M.H."/>
            <person name="Johannesson H."/>
        </authorList>
    </citation>
    <scope>NUCLEOTIDE SEQUENCE</scope>
    <source>
        <strain evidence="2">SMH2532-1</strain>
    </source>
</reference>